<dbReference type="InterPro" id="IPR008545">
    <property type="entry name" value="Web"/>
</dbReference>
<evidence type="ECO:0000256" key="3">
    <source>
        <dbReference type="SAM" id="Coils"/>
    </source>
</evidence>
<evidence type="ECO:0000313" key="5">
    <source>
        <dbReference type="EMBL" id="RZC26782.1"/>
    </source>
</evidence>
<keyword evidence="2 3" id="KW-0175">Coiled coil</keyword>
<gene>
    <name evidence="5" type="ORF">D0Y65_005104</name>
</gene>
<evidence type="ECO:0000256" key="4">
    <source>
        <dbReference type="SAM" id="MobiDB-lite"/>
    </source>
</evidence>
<accession>A0A445LU90</accession>
<dbReference type="GO" id="GO:0009904">
    <property type="term" value="P:chloroplast accumulation movement"/>
    <property type="evidence" value="ECO:0007669"/>
    <property type="project" value="TreeGrafter"/>
</dbReference>
<evidence type="ECO:0000256" key="2">
    <source>
        <dbReference type="ARBA" id="ARBA00023054"/>
    </source>
</evidence>
<dbReference type="EMBL" id="QZWG01000002">
    <property type="protein sequence ID" value="RZC26782.1"/>
    <property type="molecule type" value="Genomic_DNA"/>
</dbReference>
<keyword evidence="6" id="KW-1185">Reference proteome</keyword>
<evidence type="ECO:0000256" key="1">
    <source>
        <dbReference type="ARBA" id="ARBA00005485"/>
    </source>
</evidence>
<feature type="coiled-coil region" evidence="3">
    <location>
        <begin position="381"/>
        <end position="418"/>
    </location>
</feature>
<feature type="region of interest" description="Disordered" evidence="4">
    <location>
        <begin position="1"/>
        <end position="29"/>
    </location>
</feature>
<dbReference type="Pfam" id="PF05701">
    <property type="entry name" value="WEMBL"/>
    <property type="match status" value="1"/>
</dbReference>
<protein>
    <submittedName>
        <fullName evidence="5">WEB family protein</fullName>
    </submittedName>
</protein>
<evidence type="ECO:0000313" key="6">
    <source>
        <dbReference type="Proteomes" id="UP000289340"/>
    </source>
</evidence>
<reference evidence="5 6" key="1">
    <citation type="submission" date="2018-09" db="EMBL/GenBank/DDBJ databases">
        <title>A high-quality reference genome of wild soybean provides a powerful tool to mine soybean genomes.</title>
        <authorList>
            <person name="Xie M."/>
            <person name="Chung C.Y.L."/>
            <person name="Li M.-W."/>
            <person name="Wong F.-L."/>
            <person name="Chan T.-F."/>
            <person name="Lam H.-M."/>
        </authorList>
    </citation>
    <scope>NUCLEOTIDE SEQUENCE [LARGE SCALE GENOMIC DNA]</scope>
    <source>
        <strain evidence="6">cv. W05</strain>
        <tissue evidence="5">Hypocotyl of etiolated seedlings</tissue>
    </source>
</reference>
<sequence>MAESSPPATPELKPELGIGSGSGRKPGIRRVGLRAEIDTSPPFGSVKEAVTRFETTGPWIPFYNFGEAYNSAEDFDIKRVEEEAAKLEKDLIVKELETLDVLEELGATKAILEELKKQLQSEALNCFATPGGNSCEQIGVPVKNCVNDINNEEQALQCRSPWATLSPDLFMMELRQAKMSLGKTISDLRAIQSSVEALNKKMKKDRLFVERTREKLASKFAAVSAQEVARKEARLTPPEATVGTSCTCHHLLNVGRSFKFDTGQSNGMSETRISEVSRPLPEFGENGFSIKTAEMRWFAAKKMEEAAIAAEAVALAEIEALCSPEISSEFAPPECQKMPFAIGECSPLHPIVQIPQESTLKKVIDSKFQVDKIGSSKLTILKKLEEATEEVIRSKQVLTEALNSVESANRKQHAAEEALRRWIPQDDLIGQPVDNYVKPKKFDQSGNCHDCPLPDVTRSITMNNDPKPILMSSVSMRDVLSKKQVPEEYTTTKEMEEHSERKVALSQMLRALRQDQTLPTIPEKDGSNQRQFIAQRKKIGFIQISLPLGKRSKKKA</sequence>
<comment type="similarity">
    <text evidence="1">Belongs to the WEB family.</text>
</comment>
<dbReference type="PANTHER" id="PTHR32054:SF48">
    <property type="entry name" value="WEB FAMILY PROTEIN"/>
    <property type="match status" value="1"/>
</dbReference>
<dbReference type="GO" id="GO:0009903">
    <property type="term" value="P:chloroplast avoidance movement"/>
    <property type="evidence" value="ECO:0007669"/>
    <property type="project" value="TreeGrafter"/>
</dbReference>
<comment type="caution">
    <text evidence="5">The sequence shown here is derived from an EMBL/GenBank/DDBJ whole genome shotgun (WGS) entry which is preliminary data.</text>
</comment>
<dbReference type="Proteomes" id="UP000289340">
    <property type="component" value="Chromosome 2"/>
</dbReference>
<dbReference type="Gramene" id="XM_028361585.1">
    <property type="protein sequence ID" value="XP_028217386.1"/>
    <property type="gene ID" value="LOC114399400"/>
</dbReference>
<dbReference type="SMR" id="A0A445LU90"/>
<proteinExistence type="inferred from homology"/>
<dbReference type="PANTHER" id="PTHR32054">
    <property type="entry name" value="HEAVY CHAIN, PUTATIVE, EXPRESSED-RELATED-RELATED"/>
    <property type="match status" value="1"/>
</dbReference>
<feature type="coiled-coil region" evidence="3">
    <location>
        <begin position="70"/>
        <end position="122"/>
    </location>
</feature>
<dbReference type="GO" id="GO:0005829">
    <property type="term" value="C:cytosol"/>
    <property type="evidence" value="ECO:0007669"/>
    <property type="project" value="TreeGrafter"/>
</dbReference>
<dbReference type="AlphaFoldDB" id="A0A445LU90"/>
<name>A0A445LU90_GLYSO</name>
<organism evidence="5 6">
    <name type="scientific">Glycine soja</name>
    <name type="common">Wild soybean</name>
    <dbReference type="NCBI Taxonomy" id="3848"/>
    <lineage>
        <taxon>Eukaryota</taxon>
        <taxon>Viridiplantae</taxon>
        <taxon>Streptophyta</taxon>
        <taxon>Embryophyta</taxon>
        <taxon>Tracheophyta</taxon>
        <taxon>Spermatophyta</taxon>
        <taxon>Magnoliopsida</taxon>
        <taxon>eudicotyledons</taxon>
        <taxon>Gunneridae</taxon>
        <taxon>Pentapetalae</taxon>
        <taxon>rosids</taxon>
        <taxon>fabids</taxon>
        <taxon>Fabales</taxon>
        <taxon>Fabaceae</taxon>
        <taxon>Papilionoideae</taxon>
        <taxon>50 kb inversion clade</taxon>
        <taxon>NPAAA clade</taxon>
        <taxon>indigoferoid/millettioid clade</taxon>
        <taxon>Phaseoleae</taxon>
        <taxon>Glycine</taxon>
        <taxon>Glycine subgen. Soja</taxon>
    </lineage>
</organism>